<dbReference type="PANTHER" id="PTHR31642">
    <property type="entry name" value="TRICHOTHECENE 3-O-ACETYLTRANSFERASE"/>
    <property type="match status" value="1"/>
</dbReference>
<dbReference type="PANTHER" id="PTHR31642:SF138">
    <property type="entry name" value="PUTRESCINE HYDROXYCINNAMOYLTRANSFERASE 1"/>
    <property type="match status" value="1"/>
</dbReference>
<organism evidence="4 5">
    <name type="scientific">Rhynchospora tenuis</name>
    <dbReference type="NCBI Taxonomy" id="198213"/>
    <lineage>
        <taxon>Eukaryota</taxon>
        <taxon>Viridiplantae</taxon>
        <taxon>Streptophyta</taxon>
        <taxon>Embryophyta</taxon>
        <taxon>Tracheophyta</taxon>
        <taxon>Spermatophyta</taxon>
        <taxon>Magnoliopsida</taxon>
        <taxon>Liliopsida</taxon>
        <taxon>Poales</taxon>
        <taxon>Cyperaceae</taxon>
        <taxon>Cyperoideae</taxon>
        <taxon>Rhynchosporeae</taxon>
        <taxon>Rhynchospora</taxon>
    </lineage>
</organism>
<dbReference type="Gene3D" id="3.30.559.10">
    <property type="entry name" value="Chloramphenicol acetyltransferase-like domain"/>
    <property type="match status" value="2"/>
</dbReference>
<evidence type="ECO:0000313" key="4">
    <source>
        <dbReference type="EMBL" id="KAJ3704854.1"/>
    </source>
</evidence>
<evidence type="ECO:0000256" key="2">
    <source>
        <dbReference type="ARBA" id="ARBA00022679"/>
    </source>
</evidence>
<dbReference type="InterPro" id="IPR050317">
    <property type="entry name" value="Plant_Fungal_Acyltransferase"/>
</dbReference>
<dbReference type="Pfam" id="PF02458">
    <property type="entry name" value="Transferase"/>
    <property type="match status" value="1"/>
</dbReference>
<evidence type="ECO:0000256" key="1">
    <source>
        <dbReference type="ARBA" id="ARBA00009861"/>
    </source>
</evidence>
<keyword evidence="3" id="KW-0012">Acyltransferase</keyword>
<name>A0AAD5ZVK4_9POAL</name>
<keyword evidence="2" id="KW-0808">Transferase</keyword>
<dbReference type="GO" id="GO:0016747">
    <property type="term" value="F:acyltransferase activity, transferring groups other than amino-acyl groups"/>
    <property type="evidence" value="ECO:0007669"/>
    <property type="project" value="TreeGrafter"/>
</dbReference>
<evidence type="ECO:0000313" key="5">
    <source>
        <dbReference type="Proteomes" id="UP001210211"/>
    </source>
</evidence>
<proteinExistence type="inferred from homology"/>
<sequence length="437" mass="48787">MKSVEIVESSLVVPAENTPREMHSLSNIDLLNARKYNNTIYLYKNNECAKDFFSVEVLKSALAKALVLFYPLAGRHVVGNDGCNQIDYNAKGVLFQVAKLELTADSIQFEPMSSEIIELFIPKEPHSSSSSHLQMLQVTHLKCGSVVLGSSSNHILLDGRGAAHMFQTWSRIARGDLKSIVPPSFNNAPLCGRSPPKVSYEFPIYTCDPPQKEDNPKSCVLSLFKLSREQIRILKMRCSNGGNITSVVSTFCAVSALVWKCYCIAQELAPDTKSNLYFGADIRNRIHPPIPDYFGNGSIRMAATSEVFKITSRPIGDVALTVKAEIDRLTDEYIRSLIDYAKVMLDKKMSLVTKDVLESDLMVRTILGVPLCDVNFGWGAPQLFSWERPTQTRVAYIMNELGDDAGIKIVLSLDSSTMKQFEKVFYDELLFANEQIK</sequence>
<comment type="caution">
    <text evidence="4">The sequence shown here is derived from an EMBL/GenBank/DDBJ whole genome shotgun (WGS) entry which is preliminary data.</text>
</comment>
<protein>
    <submittedName>
        <fullName evidence="4">Uncharacterized protein</fullName>
    </submittedName>
</protein>
<dbReference type="InterPro" id="IPR023213">
    <property type="entry name" value="CAT-like_dom_sf"/>
</dbReference>
<keyword evidence="5" id="KW-1185">Reference proteome</keyword>
<dbReference type="AlphaFoldDB" id="A0AAD5ZVK4"/>
<accession>A0AAD5ZVK4</accession>
<dbReference type="EMBL" id="JAMRDG010000001">
    <property type="protein sequence ID" value="KAJ3704854.1"/>
    <property type="molecule type" value="Genomic_DNA"/>
</dbReference>
<gene>
    <name evidence="4" type="ORF">LUZ61_008559</name>
</gene>
<comment type="similarity">
    <text evidence="1">Belongs to the plant acyltransferase family.</text>
</comment>
<evidence type="ECO:0000256" key="3">
    <source>
        <dbReference type="ARBA" id="ARBA00023315"/>
    </source>
</evidence>
<dbReference type="Proteomes" id="UP001210211">
    <property type="component" value="Unassembled WGS sequence"/>
</dbReference>
<reference evidence="4 5" key="1">
    <citation type="journal article" date="2022" name="Cell">
        <title>Repeat-based holocentromeres influence genome architecture and karyotype evolution.</title>
        <authorList>
            <person name="Hofstatter P.G."/>
            <person name="Thangavel G."/>
            <person name="Lux T."/>
            <person name="Neumann P."/>
            <person name="Vondrak T."/>
            <person name="Novak P."/>
            <person name="Zhang M."/>
            <person name="Costa L."/>
            <person name="Castellani M."/>
            <person name="Scott A."/>
            <person name="Toegelov H."/>
            <person name="Fuchs J."/>
            <person name="Mata-Sucre Y."/>
            <person name="Dias Y."/>
            <person name="Vanzela A.L.L."/>
            <person name="Huettel B."/>
            <person name="Almeida C.C.S."/>
            <person name="Simkova H."/>
            <person name="Souza G."/>
            <person name="Pedrosa-Harand A."/>
            <person name="Macas J."/>
            <person name="Mayer K.F.X."/>
            <person name="Houben A."/>
            <person name="Marques A."/>
        </authorList>
    </citation>
    <scope>NUCLEOTIDE SEQUENCE [LARGE SCALE GENOMIC DNA]</scope>
    <source>
        <strain evidence="4">RhyTen1mFocal</strain>
    </source>
</reference>